<dbReference type="Gene3D" id="2.115.10.20">
    <property type="entry name" value="Glycosyl hydrolase domain, family 43"/>
    <property type="match status" value="1"/>
</dbReference>
<dbReference type="SUPFAM" id="SSF49899">
    <property type="entry name" value="Concanavalin A-like lectins/glucanases"/>
    <property type="match status" value="1"/>
</dbReference>
<dbReference type="InterPro" id="IPR001362">
    <property type="entry name" value="Glyco_hydro_32"/>
</dbReference>
<dbReference type="RefSeq" id="WP_250583656.1">
    <property type="nucleotide sequence ID" value="NZ_JAKRVX010000002.1"/>
</dbReference>
<keyword evidence="4" id="KW-0326">Glycosidase</keyword>
<reference evidence="7" key="2">
    <citation type="submission" date="2022-02" db="EMBL/GenBank/DDBJ databases">
        <authorList>
            <person name="Elcheninov A.G."/>
            <person name="Sorokin D.Y."/>
            <person name="Kublanov I.V."/>
        </authorList>
    </citation>
    <scope>NUCLEOTIDE SEQUENCE</scope>
    <source>
        <strain evidence="7">AArc-St2</strain>
    </source>
</reference>
<dbReference type="PANTHER" id="PTHR43101">
    <property type="entry name" value="BETA-FRUCTOSIDASE"/>
    <property type="match status" value="1"/>
</dbReference>
<dbReference type="Pfam" id="PF00251">
    <property type="entry name" value="Glyco_hydro_32N"/>
    <property type="match status" value="1"/>
</dbReference>
<dbReference type="InterPro" id="IPR018053">
    <property type="entry name" value="Glyco_hydro_32_AS"/>
</dbReference>
<dbReference type="InterPro" id="IPR051214">
    <property type="entry name" value="GH32_Enzymes"/>
</dbReference>
<evidence type="ECO:0000256" key="2">
    <source>
        <dbReference type="ARBA" id="ARBA00012758"/>
    </source>
</evidence>
<protein>
    <recommendedName>
        <fullName evidence="2">beta-fructofuranosidase</fullName>
        <ecNumber evidence="2">3.2.1.26</ecNumber>
    </recommendedName>
</protein>
<dbReference type="CDD" id="cd08996">
    <property type="entry name" value="GH32_FFase"/>
    <property type="match status" value="1"/>
</dbReference>
<feature type="domain" description="Glycosyl hydrolase family 32 N-terminal" evidence="5">
    <location>
        <begin position="257"/>
        <end position="554"/>
    </location>
</feature>
<sequence>MESLPVRVGCLYAGDRTDEQIAAHEWCRAHTQAATPLSMETIVDQDLSAYDLLWWHRDEPVEASVASAASAGADTLRSYIENGGGMLLSLQALAAVTSVGIDPIEPDVTGYEQIDHPTGFAPKAVHSEHPIFEGFIDWFYTLPDREHHPVARYESIVPAHGQILGSAIHASDLLPGHKEIISWSIGDGSVYGVGARIEFADVTAGGYRIERDQFVRNLLTTLGGERRPALTDRPVTETELTRLRSALENDHQRPSYHLTPPANWINDPNGIIHYNGEYHVFYQYNPAGPFHGTIHWGHARSEDLCTWTDEPVALSPDPDGPDRDGCWSGCAVIDTDGTPTIIYTGGRGSEQLPCLATATDETLNSWEKDPENPIISSVPTEPEILGTADWSAEFRDHNVWREDGWWYHLIGAGLQDGGGVVLLYRGETLSEWEYVGPLLSGDYEVPHTVWECPEYLDLGEKDLLHISNYRDVRYVVGEIDLTAPAFTVENEGLLDYGSFYAPQSTTTPDERVLMWGWIKENRPVEAQWNAGWSGALSIPRELSIGSDGDLIQRPAREIADLREELLVARTDTLEAGDRQQLPLTGNAYEIGLTLSRSDSESVFELGCFESPALSEQTRIRWRDDDVVVDRSNATHDPAPETDAVRLPVDQNDELSLRIFIDGSILTVFANDRQCLTTRVYPTRSDADGVSVAVREGTMSIEASAWTLASSYDR</sequence>
<evidence type="ECO:0000259" key="6">
    <source>
        <dbReference type="Pfam" id="PF08244"/>
    </source>
</evidence>
<evidence type="ECO:0000256" key="1">
    <source>
        <dbReference type="ARBA" id="ARBA00009902"/>
    </source>
</evidence>
<evidence type="ECO:0000256" key="4">
    <source>
        <dbReference type="ARBA" id="ARBA00023295"/>
    </source>
</evidence>
<name>A0AAE3FXP1_9EURY</name>
<organism evidence="7 8">
    <name type="scientific">Natronocalculus amylovorans</name>
    <dbReference type="NCBI Taxonomy" id="2917812"/>
    <lineage>
        <taxon>Archaea</taxon>
        <taxon>Methanobacteriati</taxon>
        <taxon>Methanobacteriota</taxon>
        <taxon>Stenosarchaea group</taxon>
        <taxon>Halobacteria</taxon>
        <taxon>Halobacteriales</taxon>
        <taxon>Haloferacaceae</taxon>
        <taxon>Natronocalculus</taxon>
    </lineage>
</organism>
<reference evidence="7" key="1">
    <citation type="journal article" date="2022" name="Syst. Appl. Microbiol.">
        <title>Natronocalculus amylovorans gen. nov., sp. nov., and Natranaeroarchaeum aerophilus sp. nov., dominant culturable amylolytic natronoarchaea from hypersaline soda lakes in southwestern Siberia.</title>
        <authorList>
            <person name="Sorokin D.Y."/>
            <person name="Elcheninov A.G."/>
            <person name="Khizhniak T.V."/>
            <person name="Koenen M."/>
            <person name="Bale N.J."/>
            <person name="Damste J.S.S."/>
            <person name="Kublanov I.V."/>
        </authorList>
    </citation>
    <scope>NUCLEOTIDE SEQUENCE</scope>
    <source>
        <strain evidence="7">AArc-St2</strain>
    </source>
</reference>
<proteinExistence type="inferred from homology"/>
<accession>A0AAE3FXP1</accession>
<keyword evidence="8" id="KW-1185">Reference proteome</keyword>
<dbReference type="PANTHER" id="PTHR43101:SF1">
    <property type="entry name" value="BETA-FRUCTOSIDASE"/>
    <property type="match status" value="1"/>
</dbReference>
<dbReference type="GO" id="GO:0005975">
    <property type="term" value="P:carbohydrate metabolic process"/>
    <property type="evidence" value="ECO:0007669"/>
    <property type="project" value="InterPro"/>
</dbReference>
<dbReference type="InterPro" id="IPR013189">
    <property type="entry name" value="Glyco_hydro_32_C"/>
</dbReference>
<dbReference type="SUPFAM" id="SSF75005">
    <property type="entry name" value="Arabinanase/levansucrase/invertase"/>
    <property type="match status" value="1"/>
</dbReference>
<dbReference type="SMART" id="SM00640">
    <property type="entry name" value="Glyco_32"/>
    <property type="match status" value="1"/>
</dbReference>
<evidence type="ECO:0000313" key="7">
    <source>
        <dbReference type="EMBL" id="MCL9816800.1"/>
    </source>
</evidence>
<dbReference type="Gene3D" id="2.60.120.560">
    <property type="entry name" value="Exo-inulinase, domain 1"/>
    <property type="match status" value="1"/>
</dbReference>
<dbReference type="EMBL" id="JAKRVX010000002">
    <property type="protein sequence ID" value="MCL9816800.1"/>
    <property type="molecule type" value="Genomic_DNA"/>
</dbReference>
<evidence type="ECO:0000256" key="3">
    <source>
        <dbReference type="ARBA" id="ARBA00022801"/>
    </source>
</evidence>
<dbReference type="InterPro" id="IPR023296">
    <property type="entry name" value="Glyco_hydro_beta-prop_sf"/>
</dbReference>
<dbReference type="InterPro" id="IPR013148">
    <property type="entry name" value="Glyco_hydro_32_N"/>
</dbReference>
<feature type="domain" description="Glycosyl hydrolase family 32 C-terminal" evidence="6">
    <location>
        <begin position="572"/>
        <end position="704"/>
    </location>
</feature>
<evidence type="ECO:0000259" key="5">
    <source>
        <dbReference type="Pfam" id="PF00251"/>
    </source>
</evidence>
<dbReference type="Pfam" id="PF08244">
    <property type="entry name" value="Glyco_hydro_32C"/>
    <property type="match status" value="1"/>
</dbReference>
<dbReference type="GO" id="GO:0004564">
    <property type="term" value="F:beta-fructofuranosidase activity"/>
    <property type="evidence" value="ECO:0007669"/>
    <property type="project" value="UniProtKB-EC"/>
</dbReference>
<dbReference type="AlphaFoldDB" id="A0AAE3FXP1"/>
<dbReference type="PROSITE" id="PS00609">
    <property type="entry name" value="GLYCOSYL_HYDROL_F32"/>
    <property type="match status" value="1"/>
</dbReference>
<dbReference type="EC" id="3.2.1.26" evidence="2"/>
<gene>
    <name evidence="7" type="ORF">AArcSt2_07575</name>
</gene>
<dbReference type="Proteomes" id="UP001203207">
    <property type="component" value="Unassembled WGS sequence"/>
</dbReference>
<comment type="similarity">
    <text evidence="1">Belongs to the glycosyl hydrolase 32 family.</text>
</comment>
<keyword evidence="3" id="KW-0378">Hydrolase</keyword>
<dbReference type="InterPro" id="IPR013320">
    <property type="entry name" value="ConA-like_dom_sf"/>
</dbReference>
<evidence type="ECO:0000313" key="8">
    <source>
        <dbReference type="Proteomes" id="UP001203207"/>
    </source>
</evidence>
<comment type="caution">
    <text evidence="7">The sequence shown here is derived from an EMBL/GenBank/DDBJ whole genome shotgun (WGS) entry which is preliminary data.</text>
</comment>